<comment type="caution">
    <text evidence="1">The sequence shown here is derived from an EMBL/GenBank/DDBJ whole genome shotgun (WGS) entry which is preliminary data.</text>
</comment>
<dbReference type="EMBL" id="JBHUJC010000020">
    <property type="protein sequence ID" value="MFD2276337.1"/>
    <property type="molecule type" value="Genomic_DNA"/>
</dbReference>
<proteinExistence type="predicted"/>
<evidence type="ECO:0000313" key="1">
    <source>
        <dbReference type="EMBL" id="MFD2276337.1"/>
    </source>
</evidence>
<dbReference type="Proteomes" id="UP001597297">
    <property type="component" value="Unassembled WGS sequence"/>
</dbReference>
<sequence length="121" mass="13783">MLHTFEDLEVWKRSAKLAADINIAIHNHTNYALRDQISRSAISIPSNIAEGAERDSTNNFIRFLRISKGSCAELRTQLYINQKVAQETGANNLRETPIYIQETKEILAMLQGLIQKLQKTK</sequence>
<reference evidence="2" key="1">
    <citation type="journal article" date="2019" name="Int. J. Syst. Evol. Microbiol.">
        <title>The Global Catalogue of Microorganisms (GCM) 10K type strain sequencing project: providing services to taxonomists for standard genome sequencing and annotation.</title>
        <authorList>
            <consortium name="The Broad Institute Genomics Platform"/>
            <consortium name="The Broad Institute Genome Sequencing Center for Infectious Disease"/>
            <person name="Wu L."/>
            <person name="Ma J."/>
        </authorList>
    </citation>
    <scope>NUCLEOTIDE SEQUENCE [LARGE SCALE GENOMIC DNA]</scope>
    <source>
        <strain evidence="2">JCM 16545</strain>
    </source>
</reference>
<accession>A0ABW5E1S1</accession>
<dbReference type="CDD" id="cd16377">
    <property type="entry name" value="23S_rRNA_IVP_like"/>
    <property type="match status" value="1"/>
</dbReference>
<evidence type="ECO:0000313" key="2">
    <source>
        <dbReference type="Proteomes" id="UP001597297"/>
    </source>
</evidence>
<dbReference type="PANTHER" id="PTHR38471:SF2">
    <property type="entry name" value="FOUR HELIX BUNDLE PROTEIN"/>
    <property type="match status" value="1"/>
</dbReference>
<name>A0ABW5E1S1_9BACT</name>
<keyword evidence="2" id="KW-1185">Reference proteome</keyword>
<organism evidence="1 2">
    <name type="scientific">Rubritalea spongiae</name>
    <dbReference type="NCBI Taxonomy" id="430797"/>
    <lineage>
        <taxon>Bacteria</taxon>
        <taxon>Pseudomonadati</taxon>
        <taxon>Verrucomicrobiota</taxon>
        <taxon>Verrucomicrobiia</taxon>
        <taxon>Verrucomicrobiales</taxon>
        <taxon>Rubritaleaceae</taxon>
        <taxon>Rubritalea</taxon>
    </lineage>
</organism>
<dbReference type="Gene3D" id="1.20.1440.60">
    <property type="entry name" value="23S rRNA-intervening sequence"/>
    <property type="match status" value="1"/>
</dbReference>
<dbReference type="NCBIfam" id="NF008912">
    <property type="entry name" value="PRK12275.1-6"/>
    <property type="match status" value="1"/>
</dbReference>
<dbReference type="PANTHER" id="PTHR38471">
    <property type="entry name" value="FOUR HELIX BUNDLE PROTEIN"/>
    <property type="match status" value="1"/>
</dbReference>
<dbReference type="RefSeq" id="WP_377094320.1">
    <property type="nucleotide sequence ID" value="NZ_JBHSJM010000001.1"/>
</dbReference>
<dbReference type="InterPro" id="IPR036583">
    <property type="entry name" value="23S_rRNA_IVS_sf"/>
</dbReference>
<dbReference type="Pfam" id="PF05635">
    <property type="entry name" value="23S_rRNA_IVP"/>
    <property type="match status" value="1"/>
</dbReference>
<dbReference type="InterPro" id="IPR012657">
    <property type="entry name" value="23S_rRNA-intervening_sequence"/>
</dbReference>
<dbReference type="NCBIfam" id="TIGR02436">
    <property type="entry name" value="four helix bundle protein"/>
    <property type="match status" value="1"/>
</dbReference>
<gene>
    <name evidence="1" type="ORF">ACFSQZ_07645</name>
</gene>
<dbReference type="SUPFAM" id="SSF158446">
    <property type="entry name" value="IVS-encoded protein-like"/>
    <property type="match status" value="1"/>
</dbReference>
<protein>
    <submittedName>
        <fullName evidence="1">Four helix bundle protein</fullName>
    </submittedName>
</protein>